<name>A0AAW0Z0H2_9TREE</name>
<feature type="compositionally biased region" description="Polar residues" evidence="2">
    <location>
        <begin position="169"/>
        <end position="187"/>
    </location>
</feature>
<feature type="compositionally biased region" description="Polar residues" evidence="2">
    <location>
        <begin position="1"/>
        <end position="11"/>
    </location>
</feature>
<feature type="compositionally biased region" description="Basic and acidic residues" evidence="2">
    <location>
        <begin position="153"/>
        <end position="168"/>
    </location>
</feature>
<dbReference type="Proteomes" id="UP001388673">
    <property type="component" value="Unassembled WGS sequence"/>
</dbReference>
<dbReference type="EMBL" id="JBCAWK010000008">
    <property type="protein sequence ID" value="KAK8850460.1"/>
    <property type="molecule type" value="Genomic_DNA"/>
</dbReference>
<feature type="region of interest" description="Disordered" evidence="2">
    <location>
        <begin position="134"/>
        <end position="203"/>
    </location>
</feature>
<reference evidence="3 4" key="1">
    <citation type="journal article" date="2024" name="bioRxiv">
        <title>Comparative genomics of Cryptococcus and Kwoniella reveals pathogenesis evolution and contrasting karyotype dynamics via intercentromeric recombination or chromosome fusion.</title>
        <authorList>
            <person name="Coelho M.A."/>
            <person name="David-Palma M."/>
            <person name="Shea T."/>
            <person name="Bowers K."/>
            <person name="McGinley-Smith S."/>
            <person name="Mohammad A.W."/>
            <person name="Gnirke A."/>
            <person name="Yurkov A.M."/>
            <person name="Nowrousian M."/>
            <person name="Sun S."/>
            <person name="Cuomo C.A."/>
            <person name="Heitman J."/>
        </authorList>
    </citation>
    <scope>NUCLEOTIDE SEQUENCE [LARGE SCALE GENOMIC DNA]</scope>
    <source>
        <strain evidence="3 4">CBS 13917</strain>
    </source>
</reference>
<dbReference type="KEGG" id="kne:92181636"/>
<comment type="caution">
    <text evidence="3">The sequence shown here is derived from an EMBL/GenBank/DDBJ whole genome shotgun (WGS) entry which is preliminary data.</text>
</comment>
<protein>
    <submittedName>
        <fullName evidence="3">Uncharacterized protein</fullName>
    </submittedName>
</protein>
<feature type="region of interest" description="Disordered" evidence="2">
    <location>
        <begin position="1"/>
        <end position="30"/>
    </location>
</feature>
<evidence type="ECO:0000256" key="2">
    <source>
        <dbReference type="SAM" id="MobiDB-lite"/>
    </source>
</evidence>
<feature type="coiled-coil region" evidence="1">
    <location>
        <begin position="48"/>
        <end position="117"/>
    </location>
</feature>
<gene>
    <name evidence="3" type="ORF">IAR55_004378</name>
</gene>
<keyword evidence="1" id="KW-0175">Coiled coil</keyword>
<evidence type="ECO:0000313" key="3">
    <source>
        <dbReference type="EMBL" id="KAK8850460.1"/>
    </source>
</evidence>
<dbReference type="AlphaFoldDB" id="A0AAW0Z0H2"/>
<organism evidence="3 4">
    <name type="scientific">Kwoniella newhampshirensis</name>
    <dbReference type="NCBI Taxonomy" id="1651941"/>
    <lineage>
        <taxon>Eukaryota</taxon>
        <taxon>Fungi</taxon>
        <taxon>Dikarya</taxon>
        <taxon>Basidiomycota</taxon>
        <taxon>Agaricomycotina</taxon>
        <taxon>Tremellomycetes</taxon>
        <taxon>Tremellales</taxon>
        <taxon>Cryptococcaceae</taxon>
        <taxon>Kwoniella</taxon>
    </lineage>
</organism>
<sequence>MPSSRGSSAYPSKNGGGHPSSGGECPSAQPLIRGVCSSVRPSLAPYDHSRCEGTIRTLRADLEKAREQLRSWETLSGGSSRDGWEPQERIHALKGAIGELTREKQQLRSELSQLKTDSLPSACQDFAYGASARAYGGHQSQGGDSHRRGRQAMKPERYESTQRDDLYSSHDTSGSGFVYAEQSSSARTFDGVHVKREPGVDDE</sequence>
<keyword evidence="4" id="KW-1185">Reference proteome</keyword>
<evidence type="ECO:0000313" key="4">
    <source>
        <dbReference type="Proteomes" id="UP001388673"/>
    </source>
</evidence>
<evidence type="ECO:0000256" key="1">
    <source>
        <dbReference type="SAM" id="Coils"/>
    </source>
</evidence>
<dbReference type="GeneID" id="92181636"/>
<dbReference type="RefSeq" id="XP_066801891.1">
    <property type="nucleotide sequence ID" value="XM_066947477.1"/>
</dbReference>
<accession>A0AAW0Z0H2</accession>
<feature type="compositionally biased region" description="Basic and acidic residues" evidence="2">
    <location>
        <begin position="190"/>
        <end position="203"/>
    </location>
</feature>
<proteinExistence type="predicted"/>